<keyword evidence="4" id="KW-0378">Hydrolase</keyword>
<dbReference type="AlphaFoldDB" id="A0A1E1F6G0"/>
<dbReference type="GO" id="GO:0006508">
    <property type="term" value="P:proteolysis"/>
    <property type="evidence" value="ECO:0007669"/>
    <property type="project" value="UniProtKB-KW"/>
</dbReference>
<gene>
    <name evidence="11" type="ORF">SCLO_1030600</name>
</gene>
<dbReference type="InterPro" id="IPR016047">
    <property type="entry name" value="M23ase_b-sheet_dom"/>
</dbReference>
<feature type="compositionally biased region" description="Basic and acidic residues" evidence="8">
    <location>
        <begin position="60"/>
        <end position="69"/>
    </location>
</feature>
<dbReference type="KEGG" id="sclo:SCLO_1030600"/>
<comment type="cofactor">
    <cofactor evidence="1">
        <name>Zn(2+)</name>
        <dbReference type="ChEBI" id="CHEBI:29105"/>
    </cofactor>
</comment>
<evidence type="ECO:0000256" key="1">
    <source>
        <dbReference type="ARBA" id="ARBA00001947"/>
    </source>
</evidence>
<dbReference type="Proteomes" id="UP000218272">
    <property type="component" value="Chromosome SCLO_1"/>
</dbReference>
<dbReference type="CDD" id="cd12797">
    <property type="entry name" value="M23_peptidase"/>
    <property type="match status" value="1"/>
</dbReference>
<evidence type="ECO:0000256" key="2">
    <source>
        <dbReference type="ARBA" id="ARBA00022670"/>
    </source>
</evidence>
<dbReference type="PANTHER" id="PTHR21666:SF288">
    <property type="entry name" value="CELL DIVISION PROTEIN YTFB"/>
    <property type="match status" value="1"/>
</dbReference>
<dbReference type="EMBL" id="AP017655">
    <property type="protein sequence ID" value="BAV66100.1"/>
    <property type="molecule type" value="Genomic_DNA"/>
</dbReference>
<evidence type="ECO:0000256" key="3">
    <source>
        <dbReference type="ARBA" id="ARBA00022723"/>
    </source>
</evidence>
<keyword evidence="7" id="KW-0175">Coiled coil</keyword>
<dbReference type="GO" id="GO:0046872">
    <property type="term" value="F:metal ion binding"/>
    <property type="evidence" value="ECO:0007669"/>
    <property type="project" value="UniProtKB-KW"/>
</dbReference>
<feature type="region of interest" description="Disordered" evidence="8">
    <location>
        <begin position="60"/>
        <end position="82"/>
    </location>
</feature>
<name>A0A1E1F6G0_9SPHN</name>
<keyword evidence="9" id="KW-0732">Signal</keyword>
<feature type="signal peptide" evidence="9">
    <location>
        <begin position="1"/>
        <end position="30"/>
    </location>
</feature>
<dbReference type="SUPFAM" id="SSF51261">
    <property type="entry name" value="Duplicated hybrid motif"/>
    <property type="match status" value="1"/>
</dbReference>
<reference evidence="11 12" key="1">
    <citation type="submission" date="2016-10" db="EMBL/GenBank/DDBJ databases">
        <title>Complete Genome Sequence of the Nonylphenol-Degrading Bacterium Sphingobium cloacae JCM 10874T.</title>
        <authorList>
            <person name="Ootsuka M."/>
            <person name="Nishizawa T."/>
            <person name="Ohta H."/>
        </authorList>
    </citation>
    <scope>NUCLEOTIDE SEQUENCE [LARGE SCALE GENOMIC DNA]</scope>
    <source>
        <strain evidence="11 12">JCM 10874</strain>
    </source>
</reference>
<sequence>MTGGVSGMAKWCGAAALAGALAMAAARLPAAEGGAIILPGMAGTTLDQEQAALKAARRQAEDARGRSQRLEQQATMARDEADQARRRAAAMAARIQESEADIQAAQARITIIARLQRAQAARLAARQEPVVKLTAALQMMARRPLALTLVQPGSMTDAVHMRAVLGNVLPAIRERTAGLRAELDRSRELRATAQQAADALARGRTELKQRQAALEQLEAQKRLAARDYRSNAGLESERALALGEKARDIVDLMDRLEEAGDLRDRLAQLSGPLPRPARPDQAQAPAPQQNRASSGPPPYRLPVIGQLVTGMGEVNDSGVRSRGLTIAAQGGAQAVAPTAGRIAFAGPYRGYGQILIIDHGQGWTTLITGLHRVTATVGEAVRQGDPVGVAGSGRPMVTVELRRNGRPVDIVPLVGLG</sequence>
<evidence type="ECO:0000313" key="11">
    <source>
        <dbReference type="EMBL" id="BAV66100.1"/>
    </source>
</evidence>
<evidence type="ECO:0000256" key="8">
    <source>
        <dbReference type="SAM" id="MobiDB-lite"/>
    </source>
</evidence>
<keyword evidence="6" id="KW-0482">Metalloprotease</keyword>
<feature type="region of interest" description="Disordered" evidence="8">
    <location>
        <begin position="268"/>
        <end position="300"/>
    </location>
</feature>
<evidence type="ECO:0000256" key="6">
    <source>
        <dbReference type="ARBA" id="ARBA00023049"/>
    </source>
</evidence>
<feature type="chain" id="PRO_5009112563" evidence="9">
    <location>
        <begin position="31"/>
        <end position="417"/>
    </location>
</feature>
<proteinExistence type="predicted"/>
<keyword evidence="12" id="KW-1185">Reference proteome</keyword>
<organism evidence="11 12">
    <name type="scientific">Sphingobium cloacae</name>
    <dbReference type="NCBI Taxonomy" id="120107"/>
    <lineage>
        <taxon>Bacteria</taxon>
        <taxon>Pseudomonadati</taxon>
        <taxon>Pseudomonadota</taxon>
        <taxon>Alphaproteobacteria</taxon>
        <taxon>Sphingomonadales</taxon>
        <taxon>Sphingomonadaceae</taxon>
        <taxon>Sphingobium</taxon>
    </lineage>
</organism>
<dbReference type="GO" id="GO:0004222">
    <property type="term" value="F:metalloendopeptidase activity"/>
    <property type="evidence" value="ECO:0007669"/>
    <property type="project" value="TreeGrafter"/>
</dbReference>
<accession>A0A1E1F6G0</accession>
<feature type="coiled-coil region" evidence="7">
    <location>
        <begin position="200"/>
        <end position="227"/>
    </location>
</feature>
<evidence type="ECO:0000313" key="12">
    <source>
        <dbReference type="Proteomes" id="UP000218272"/>
    </source>
</evidence>
<dbReference type="Gene3D" id="2.70.70.10">
    <property type="entry name" value="Glucose Permease (Domain IIA)"/>
    <property type="match status" value="1"/>
</dbReference>
<dbReference type="InterPro" id="IPR011055">
    <property type="entry name" value="Dup_hybrid_motif"/>
</dbReference>
<dbReference type="PANTHER" id="PTHR21666">
    <property type="entry name" value="PEPTIDASE-RELATED"/>
    <property type="match status" value="1"/>
</dbReference>
<feature type="compositionally biased region" description="Low complexity" evidence="8">
    <location>
        <begin position="279"/>
        <end position="292"/>
    </location>
</feature>
<evidence type="ECO:0000256" key="7">
    <source>
        <dbReference type="SAM" id="Coils"/>
    </source>
</evidence>
<keyword evidence="2" id="KW-0645">Protease</keyword>
<protein>
    <submittedName>
        <fullName evidence="11">Peptidase M23</fullName>
    </submittedName>
</protein>
<evidence type="ECO:0000259" key="10">
    <source>
        <dbReference type="Pfam" id="PF01551"/>
    </source>
</evidence>
<evidence type="ECO:0000256" key="5">
    <source>
        <dbReference type="ARBA" id="ARBA00022833"/>
    </source>
</evidence>
<keyword evidence="5" id="KW-0862">Zinc</keyword>
<dbReference type="Pfam" id="PF01551">
    <property type="entry name" value="Peptidase_M23"/>
    <property type="match status" value="1"/>
</dbReference>
<evidence type="ECO:0000256" key="9">
    <source>
        <dbReference type="SAM" id="SignalP"/>
    </source>
</evidence>
<dbReference type="InterPro" id="IPR050570">
    <property type="entry name" value="Cell_wall_metabolism_enzyme"/>
</dbReference>
<feature type="domain" description="M23ase beta-sheet core" evidence="10">
    <location>
        <begin position="321"/>
        <end position="409"/>
    </location>
</feature>
<keyword evidence="3" id="KW-0479">Metal-binding</keyword>
<evidence type="ECO:0000256" key="4">
    <source>
        <dbReference type="ARBA" id="ARBA00022801"/>
    </source>
</evidence>